<feature type="compositionally biased region" description="Basic and acidic residues" evidence="1">
    <location>
        <begin position="1"/>
        <end position="33"/>
    </location>
</feature>
<feature type="region of interest" description="Disordered" evidence="1">
    <location>
        <begin position="1"/>
        <end position="47"/>
    </location>
</feature>
<feature type="compositionally biased region" description="Polar residues" evidence="1">
    <location>
        <begin position="262"/>
        <end position="276"/>
    </location>
</feature>
<name>A0A0C2WU24_SERVB</name>
<dbReference type="EMBL" id="KN824288">
    <property type="protein sequence ID" value="KIM29633.1"/>
    <property type="molecule type" value="Genomic_DNA"/>
</dbReference>
<organism evidence="2 3">
    <name type="scientific">Serendipita vermifera MAFF 305830</name>
    <dbReference type="NCBI Taxonomy" id="933852"/>
    <lineage>
        <taxon>Eukaryota</taxon>
        <taxon>Fungi</taxon>
        <taxon>Dikarya</taxon>
        <taxon>Basidiomycota</taxon>
        <taxon>Agaricomycotina</taxon>
        <taxon>Agaricomycetes</taxon>
        <taxon>Sebacinales</taxon>
        <taxon>Serendipitaceae</taxon>
        <taxon>Serendipita</taxon>
    </lineage>
</organism>
<feature type="compositionally biased region" description="Acidic residues" evidence="1">
    <location>
        <begin position="581"/>
        <end position="593"/>
    </location>
</feature>
<protein>
    <submittedName>
        <fullName evidence="2">Uncharacterized protein</fullName>
    </submittedName>
</protein>
<feature type="region of interest" description="Disordered" evidence="1">
    <location>
        <begin position="552"/>
        <end position="596"/>
    </location>
</feature>
<reference evidence="3" key="2">
    <citation type="submission" date="2015-01" db="EMBL/GenBank/DDBJ databases">
        <title>Evolutionary Origins and Diversification of the Mycorrhizal Mutualists.</title>
        <authorList>
            <consortium name="DOE Joint Genome Institute"/>
            <consortium name="Mycorrhizal Genomics Consortium"/>
            <person name="Kohler A."/>
            <person name="Kuo A."/>
            <person name="Nagy L.G."/>
            <person name="Floudas D."/>
            <person name="Copeland A."/>
            <person name="Barry K.W."/>
            <person name="Cichocki N."/>
            <person name="Veneault-Fourrey C."/>
            <person name="LaButti K."/>
            <person name="Lindquist E.A."/>
            <person name="Lipzen A."/>
            <person name="Lundell T."/>
            <person name="Morin E."/>
            <person name="Murat C."/>
            <person name="Riley R."/>
            <person name="Ohm R."/>
            <person name="Sun H."/>
            <person name="Tunlid A."/>
            <person name="Henrissat B."/>
            <person name="Grigoriev I.V."/>
            <person name="Hibbett D.S."/>
            <person name="Martin F."/>
        </authorList>
    </citation>
    <scope>NUCLEOTIDE SEQUENCE [LARGE SCALE GENOMIC DNA]</scope>
    <source>
        <strain evidence="3">MAFF 305830</strain>
    </source>
</reference>
<gene>
    <name evidence="2" type="ORF">M408DRAFT_116497</name>
</gene>
<feature type="compositionally biased region" description="Low complexity" evidence="1">
    <location>
        <begin position="448"/>
        <end position="458"/>
    </location>
</feature>
<feature type="compositionally biased region" description="Basic and acidic residues" evidence="1">
    <location>
        <begin position="136"/>
        <end position="155"/>
    </location>
</feature>
<dbReference type="Proteomes" id="UP000054097">
    <property type="component" value="Unassembled WGS sequence"/>
</dbReference>
<feature type="compositionally biased region" description="Polar residues" evidence="1">
    <location>
        <begin position="334"/>
        <end position="353"/>
    </location>
</feature>
<feature type="compositionally biased region" description="Basic and acidic residues" evidence="1">
    <location>
        <begin position="304"/>
        <end position="333"/>
    </location>
</feature>
<dbReference type="Gene3D" id="6.10.140.1020">
    <property type="match status" value="1"/>
</dbReference>
<dbReference type="HOGENOM" id="CLU_434230_0_0_1"/>
<feature type="region of interest" description="Disordered" evidence="1">
    <location>
        <begin position="415"/>
        <end position="464"/>
    </location>
</feature>
<evidence type="ECO:0000313" key="3">
    <source>
        <dbReference type="Proteomes" id="UP000054097"/>
    </source>
</evidence>
<feature type="compositionally biased region" description="Polar residues" evidence="1">
    <location>
        <begin position="210"/>
        <end position="223"/>
    </location>
</feature>
<dbReference type="STRING" id="933852.A0A0C2WU24"/>
<accession>A0A0C2WU24</accession>
<dbReference type="AlphaFoldDB" id="A0A0C2WU24"/>
<feature type="region of interest" description="Disordered" evidence="1">
    <location>
        <begin position="262"/>
        <end position="359"/>
    </location>
</feature>
<reference evidence="2 3" key="1">
    <citation type="submission" date="2014-04" db="EMBL/GenBank/DDBJ databases">
        <authorList>
            <consortium name="DOE Joint Genome Institute"/>
            <person name="Kuo A."/>
            <person name="Zuccaro A."/>
            <person name="Kohler A."/>
            <person name="Nagy L.G."/>
            <person name="Floudas D."/>
            <person name="Copeland A."/>
            <person name="Barry K.W."/>
            <person name="Cichocki N."/>
            <person name="Veneault-Fourrey C."/>
            <person name="LaButti K."/>
            <person name="Lindquist E.A."/>
            <person name="Lipzen A."/>
            <person name="Lundell T."/>
            <person name="Morin E."/>
            <person name="Murat C."/>
            <person name="Sun H."/>
            <person name="Tunlid A."/>
            <person name="Henrissat B."/>
            <person name="Grigoriev I.V."/>
            <person name="Hibbett D.S."/>
            <person name="Martin F."/>
            <person name="Nordberg H.P."/>
            <person name="Cantor M.N."/>
            <person name="Hua S.X."/>
        </authorList>
    </citation>
    <scope>NUCLEOTIDE SEQUENCE [LARGE SCALE GENOMIC DNA]</scope>
    <source>
        <strain evidence="2 3">MAFF 305830</strain>
    </source>
</reference>
<feature type="region of interest" description="Disordered" evidence="1">
    <location>
        <begin position="207"/>
        <end position="230"/>
    </location>
</feature>
<proteinExistence type="predicted"/>
<keyword evidence="3" id="KW-1185">Reference proteome</keyword>
<evidence type="ECO:0000256" key="1">
    <source>
        <dbReference type="SAM" id="MobiDB-lite"/>
    </source>
</evidence>
<feature type="region of interest" description="Disordered" evidence="1">
    <location>
        <begin position="112"/>
        <end position="157"/>
    </location>
</feature>
<evidence type="ECO:0000313" key="2">
    <source>
        <dbReference type="EMBL" id="KIM29633.1"/>
    </source>
</evidence>
<sequence length="630" mass="67699">MEPTNEQKRGFRAISDSHLDRDRPTKRIRKSEDANADAARNASQPLPFGFNVAGRLMQERPISSSVPQSIIEFSENESISIRYRKQGPHRARPSDFPLPMRSISHPIQLPASVTRSTQTEPEAPASAEVAGLRSASQERELSLADERSRISRRPSDAISEPAYDAQVTGSIDIGEPALLGDNGLHHDYIQSTGHDLRIQTDASGNCLAKRSSTTSETTPQLSTPADVPSQVLTPSNPVIESSDPLSLVPSSPFDSTANVRVENTNPFSNSGSQQAAANIKGAVPGNSGGDIVGKVELPNVKSSTKKENIYPKREADIKPSKAEDTKSNLKSHEASSNLSKASPNHPSIPSQTRSAKKIRTPFRSPLFNKTLASNQQQLSSDGPPSRAIQNNLSSALQLAKVTPELKKRGALSRIKGTGTTAARAAFKSPLHPGKMTSGLPKPTANVPSSSRKSTTTSRNDTAQNRLQLLRRAVMIKESGEDEKLEVLVVKWKEVAKEVAWELWGLVKEGNVGEGGDSRSLTGPQAGSGDRTLNPFGGNAMWGGSGFDAEMSGRNEGQSNWGWDDAGEERDGAAEFAGASDGMEEAGAPEDEDVDTKVEERSMGTMLRQLGIAEETLGWDEEEGDFKELAA</sequence>
<dbReference type="OrthoDB" id="27934at2759"/>